<dbReference type="EMBL" id="JAMQOL010000088">
    <property type="protein sequence ID" value="MCM4084931.1"/>
    <property type="molecule type" value="Genomic_DNA"/>
</dbReference>
<dbReference type="EC" id="2.4.-.-" evidence="8"/>
<evidence type="ECO:0000256" key="2">
    <source>
        <dbReference type="ARBA" id="ARBA00022676"/>
    </source>
</evidence>
<feature type="transmembrane region" description="Helical" evidence="7">
    <location>
        <begin position="387"/>
        <end position="407"/>
    </location>
</feature>
<feature type="transmembrane region" description="Helical" evidence="7">
    <location>
        <begin position="354"/>
        <end position="375"/>
    </location>
</feature>
<evidence type="ECO:0000256" key="7">
    <source>
        <dbReference type="SAM" id="Phobius"/>
    </source>
</evidence>
<proteinExistence type="predicted"/>
<reference evidence="8 9" key="1">
    <citation type="submission" date="2022-06" db="EMBL/GenBank/DDBJ databases">
        <title>Actinoplanes abujensis sp. nov., isolated from Nigerian arid soil.</title>
        <authorList>
            <person name="Ding P."/>
        </authorList>
    </citation>
    <scope>NUCLEOTIDE SEQUENCE [LARGE SCALE GENOMIC DNA]</scope>
    <source>
        <strain evidence="9">TRM88002</strain>
    </source>
</reference>
<evidence type="ECO:0000256" key="5">
    <source>
        <dbReference type="ARBA" id="ARBA00022989"/>
    </source>
</evidence>
<feature type="transmembrane region" description="Helical" evidence="7">
    <location>
        <begin position="489"/>
        <end position="509"/>
    </location>
</feature>
<organism evidence="8 9">
    <name type="scientific">Paractinoplanes hotanensis</name>
    <dbReference type="NCBI Taxonomy" id="2906497"/>
    <lineage>
        <taxon>Bacteria</taxon>
        <taxon>Bacillati</taxon>
        <taxon>Actinomycetota</taxon>
        <taxon>Actinomycetes</taxon>
        <taxon>Micromonosporales</taxon>
        <taxon>Micromonosporaceae</taxon>
        <taxon>Paractinoplanes</taxon>
    </lineage>
</organism>
<evidence type="ECO:0000313" key="8">
    <source>
        <dbReference type="EMBL" id="MCM4084931.1"/>
    </source>
</evidence>
<comment type="subcellular location">
    <subcellularLocation>
        <location evidence="1">Membrane</location>
        <topology evidence="1">Multi-pass membrane protein</topology>
    </subcellularLocation>
</comment>
<evidence type="ECO:0000256" key="1">
    <source>
        <dbReference type="ARBA" id="ARBA00004141"/>
    </source>
</evidence>
<protein>
    <submittedName>
        <fullName evidence="8">Glycosyltransferase</fullName>
        <ecNumber evidence="8">2.4.-.-</ecNumber>
    </submittedName>
</protein>
<evidence type="ECO:0000256" key="4">
    <source>
        <dbReference type="ARBA" id="ARBA00022692"/>
    </source>
</evidence>
<evidence type="ECO:0000256" key="3">
    <source>
        <dbReference type="ARBA" id="ARBA00022679"/>
    </source>
</evidence>
<keyword evidence="9" id="KW-1185">Reference proteome</keyword>
<comment type="caution">
    <text evidence="8">The sequence shown here is derived from an EMBL/GenBank/DDBJ whole genome shotgun (WGS) entry which is preliminary data.</text>
</comment>
<dbReference type="Proteomes" id="UP001523216">
    <property type="component" value="Unassembled WGS sequence"/>
</dbReference>
<dbReference type="Pfam" id="PF13641">
    <property type="entry name" value="Glyco_tranf_2_3"/>
    <property type="match status" value="1"/>
</dbReference>
<name>A0ABT0YFU9_9ACTN</name>
<dbReference type="Gene3D" id="3.90.550.10">
    <property type="entry name" value="Spore Coat Polysaccharide Biosynthesis Protein SpsA, Chain A"/>
    <property type="match status" value="1"/>
</dbReference>
<gene>
    <name evidence="8" type="ORF">LXN57_46125</name>
</gene>
<evidence type="ECO:0000313" key="9">
    <source>
        <dbReference type="Proteomes" id="UP001523216"/>
    </source>
</evidence>
<sequence>MLATDHRLAEEEGGLARVWGIRCAGVAVAVCSLWYVPWILASMNPATPWLSWPFAAASTALILNVLLTCINNWSRAAGPPVEVLHGAEPLVAIIIPTAGEPIDMLRRTLLSVLDQDWPDGAMCILVGDDSGRDEVEALVDGLRREYPAARFLRYLPPARGSVHRRGEAKAGNLNAGLQVLDDHHIAAGFIETRDADDLVGDPMFLRRCVAQLLIDGRVAYVQTIKESLVAPGDPFGNNDPMFYRGSMLSRHAGNAVIPCGSGLVWRRRALRDIGDFPAWNLVEDLQSGVEALRRGWRGVYVPIVGAVGQTAPEDIPNVYKQRGTWAIDTVRLLVYGSMRGLNLRQRLQFLEIGGAYLSSVASLVCFVTSAVSLLAGVNPLVSTTVAYATHFWPVTIALELLFVTLNGRARWRNLFRTREMWAGMGPVYIACIIRAIVNGPNRKPIYQVTRKAHRYAWYWRETLPQALLFLLLLAGIIKAALTTSLLQGSAYWTVLGLVLMGSFLTRSWYGVRRPRR</sequence>
<keyword evidence="6 7" id="KW-0472">Membrane</keyword>
<dbReference type="PANTHER" id="PTHR43867:SF2">
    <property type="entry name" value="CELLULOSE SYNTHASE CATALYTIC SUBUNIT A [UDP-FORMING]"/>
    <property type="match status" value="1"/>
</dbReference>
<feature type="transmembrane region" description="Helical" evidence="7">
    <location>
        <begin position="21"/>
        <end position="40"/>
    </location>
</feature>
<feature type="transmembrane region" description="Helical" evidence="7">
    <location>
        <begin position="52"/>
        <end position="70"/>
    </location>
</feature>
<keyword evidence="3 8" id="KW-0808">Transferase</keyword>
<evidence type="ECO:0000256" key="6">
    <source>
        <dbReference type="ARBA" id="ARBA00023136"/>
    </source>
</evidence>
<dbReference type="GO" id="GO:0016757">
    <property type="term" value="F:glycosyltransferase activity"/>
    <property type="evidence" value="ECO:0007669"/>
    <property type="project" value="UniProtKB-KW"/>
</dbReference>
<dbReference type="SUPFAM" id="SSF53448">
    <property type="entry name" value="Nucleotide-diphospho-sugar transferases"/>
    <property type="match status" value="1"/>
</dbReference>
<dbReference type="RefSeq" id="WP_251804667.1">
    <property type="nucleotide sequence ID" value="NZ_JAMQOL010000088.1"/>
</dbReference>
<accession>A0ABT0YFU9</accession>
<feature type="transmembrane region" description="Helical" evidence="7">
    <location>
        <begin position="457"/>
        <end position="477"/>
    </location>
</feature>
<dbReference type="InterPro" id="IPR050321">
    <property type="entry name" value="Glycosyltr_2/OpgH_subfam"/>
</dbReference>
<keyword evidence="5 7" id="KW-1133">Transmembrane helix</keyword>
<keyword evidence="2 8" id="KW-0328">Glycosyltransferase</keyword>
<keyword evidence="4 7" id="KW-0812">Transmembrane</keyword>
<dbReference type="InterPro" id="IPR029044">
    <property type="entry name" value="Nucleotide-diphossugar_trans"/>
</dbReference>
<dbReference type="PANTHER" id="PTHR43867">
    <property type="entry name" value="CELLULOSE SYNTHASE CATALYTIC SUBUNIT A [UDP-FORMING]"/>
    <property type="match status" value="1"/>
</dbReference>